<name>A0ABQ8SYD5_PERAM</name>
<dbReference type="Proteomes" id="UP001148838">
    <property type="component" value="Unassembled WGS sequence"/>
</dbReference>
<accession>A0ABQ8SYD5</accession>
<gene>
    <name evidence="1" type="ORF">ANN_14644</name>
</gene>
<reference evidence="1 2" key="1">
    <citation type="journal article" date="2022" name="Allergy">
        <title>Genome assembly and annotation of Periplaneta americana reveal a comprehensive cockroach allergen profile.</title>
        <authorList>
            <person name="Wang L."/>
            <person name="Xiong Q."/>
            <person name="Saelim N."/>
            <person name="Wang L."/>
            <person name="Nong W."/>
            <person name="Wan A.T."/>
            <person name="Shi M."/>
            <person name="Liu X."/>
            <person name="Cao Q."/>
            <person name="Hui J.H.L."/>
            <person name="Sookrung N."/>
            <person name="Leung T.F."/>
            <person name="Tungtrongchitr A."/>
            <person name="Tsui S.K.W."/>
        </authorList>
    </citation>
    <scope>NUCLEOTIDE SEQUENCE [LARGE SCALE GENOMIC DNA]</scope>
    <source>
        <strain evidence="1">PWHHKU_190912</strain>
    </source>
</reference>
<sequence>MAGLCEGGNEPPGFLKAISTEFRGGVRRRYITFFEWRVYILFSPTVRRMSRNFLANLRPDFAKYHLAVTNYIDA</sequence>
<dbReference type="EMBL" id="JAJSOF020000019">
    <property type="protein sequence ID" value="KAJ4438697.1"/>
    <property type="molecule type" value="Genomic_DNA"/>
</dbReference>
<protein>
    <submittedName>
        <fullName evidence="1">Uncharacterized protein</fullName>
    </submittedName>
</protein>
<keyword evidence="2" id="KW-1185">Reference proteome</keyword>
<comment type="caution">
    <text evidence="1">The sequence shown here is derived from an EMBL/GenBank/DDBJ whole genome shotgun (WGS) entry which is preliminary data.</text>
</comment>
<proteinExistence type="predicted"/>
<evidence type="ECO:0000313" key="2">
    <source>
        <dbReference type="Proteomes" id="UP001148838"/>
    </source>
</evidence>
<evidence type="ECO:0000313" key="1">
    <source>
        <dbReference type="EMBL" id="KAJ4438697.1"/>
    </source>
</evidence>
<organism evidence="1 2">
    <name type="scientific">Periplaneta americana</name>
    <name type="common">American cockroach</name>
    <name type="synonym">Blatta americana</name>
    <dbReference type="NCBI Taxonomy" id="6978"/>
    <lineage>
        <taxon>Eukaryota</taxon>
        <taxon>Metazoa</taxon>
        <taxon>Ecdysozoa</taxon>
        <taxon>Arthropoda</taxon>
        <taxon>Hexapoda</taxon>
        <taxon>Insecta</taxon>
        <taxon>Pterygota</taxon>
        <taxon>Neoptera</taxon>
        <taxon>Polyneoptera</taxon>
        <taxon>Dictyoptera</taxon>
        <taxon>Blattodea</taxon>
        <taxon>Blattoidea</taxon>
        <taxon>Blattidae</taxon>
        <taxon>Blattinae</taxon>
        <taxon>Periplaneta</taxon>
    </lineage>
</organism>